<keyword evidence="5 7" id="KW-0503">Monooxygenase</keyword>
<dbReference type="AlphaFoldDB" id="A0AAE0WKS3"/>
<name>A0AAE0WKS3_9PEZI</name>
<comment type="caution">
    <text evidence="8">The sequence shown here is derived from an EMBL/GenBank/DDBJ whole genome shotgun (WGS) entry which is preliminary data.</text>
</comment>
<dbReference type="PANTHER" id="PTHR46300:SF2">
    <property type="entry name" value="CYTOCHROME P450 MONOOXYGENASE ALNH-RELATED"/>
    <property type="match status" value="1"/>
</dbReference>
<dbReference type="CDD" id="cd11065">
    <property type="entry name" value="CYP64-like"/>
    <property type="match status" value="1"/>
</dbReference>
<evidence type="ECO:0000256" key="5">
    <source>
        <dbReference type="ARBA" id="ARBA00023033"/>
    </source>
</evidence>
<feature type="binding site" description="axial binding residue" evidence="6">
    <location>
        <position position="422"/>
    </location>
    <ligand>
        <name>heme</name>
        <dbReference type="ChEBI" id="CHEBI:30413"/>
    </ligand>
    <ligandPart>
        <name>Fe</name>
        <dbReference type="ChEBI" id="CHEBI:18248"/>
    </ligandPart>
</feature>
<evidence type="ECO:0000313" key="9">
    <source>
        <dbReference type="Proteomes" id="UP001274830"/>
    </source>
</evidence>
<dbReference type="Proteomes" id="UP001274830">
    <property type="component" value="Unassembled WGS sequence"/>
</dbReference>
<evidence type="ECO:0000313" key="8">
    <source>
        <dbReference type="EMBL" id="KAK3673518.1"/>
    </source>
</evidence>
<comment type="cofactor">
    <cofactor evidence="6">
        <name>heme</name>
        <dbReference type="ChEBI" id="CHEBI:30413"/>
    </cofactor>
</comment>
<reference evidence="8" key="1">
    <citation type="submission" date="2023-07" db="EMBL/GenBank/DDBJ databases">
        <title>Black Yeasts Isolated from many extreme environments.</title>
        <authorList>
            <person name="Coleine C."/>
            <person name="Stajich J.E."/>
            <person name="Selbmann L."/>
        </authorList>
    </citation>
    <scope>NUCLEOTIDE SEQUENCE</scope>
    <source>
        <strain evidence="8">CCFEE 5485</strain>
    </source>
</reference>
<dbReference type="PROSITE" id="PS00086">
    <property type="entry name" value="CYTOCHROME_P450"/>
    <property type="match status" value="1"/>
</dbReference>
<keyword evidence="2 6" id="KW-0479">Metal-binding</keyword>
<dbReference type="InterPro" id="IPR036396">
    <property type="entry name" value="Cyt_P450_sf"/>
</dbReference>
<dbReference type="InterPro" id="IPR002401">
    <property type="entry name" value="Cyt_P450_E_grp-I"/>
</dbReference>
<dbReference type="GO" id="GO:0020037">
    <property type="term" value="F:heme binding"/>
    <property type="evidence" value="ECO:0007669"/>
    <property type="project" value="InterPro"/>
</dbReference>
<dbReference type="SUPFAM" id="SSF48264">
    <property type="entry name" value="Cytochrome P450"/>
    <property type="match status" value="1"/>
</dbReference>
<evidence type="ECO:0008006" key="10">
    <source>
        <dbReference type="Google" id="ProtNLM"/>
    </source>
</evidence>
<protein>
    <recommendedName>
        <fullName evidence="10">Cytochrome P450</fullName>
    </recommendedName>
</protein>
<gene>
    <name evidence="8" type="ORF">LTR78_006752</name>
</gene>
<keyword evidence="3 7" id="KW-0560">Oxidoreductase</keyword>
<dbReference type="InterPro" id="IPR001128">
    <property type="entry name" value="Cyt_P450"/>
</dbReference>
<dbReference type="EMBL" id="JAUTXT010000025">
    <property type="protein sequence ID" value="KAK3673518.1"/>
    <property type="molecule type" value="Genomic_DNA"/>
</dbReference>
<evidence type="ECO:0000256" key="7">
    <source>
        <dbReference type="RuleBase" id="RU000461"/>
    </source>
</evidence>
<dbReference type="Pfam" id="PF00067">
    <property type="entry name" value="p450"/>
    <property type="match status" value="1"/>
</dbReference>
<organism evidence="8 9">
    <name type="scientific">Recurvomyces mirabilis</name>
    <dbReference type="NCBI Taxonomy" id="574656"/>
    <lineage>
        <taxon>Eukaryota</taxon>
        <taxon>Fungi</taxon>
        <taxon>Dikarya</taxon>
        <taxon>Ascomycota</taxon>
        <taxon>Pezizomycotina</taxon>
        <taxon>Dothideomycetes</taxon>
        <taxon>Dothideomycetidae</taxon>
        <taxon>Mycosphaerellales</taxon>
        <taxon>Teratosphaeriaceae</taxon>
        <taxon>Recurvomyces</taxon>
    </lineage>
</organism>
<sequence>MTVGRRDRRMPEGPPTLPIIGNLHQMPKVKPYLQFTKWARTYGGMYTLKLGSGSVVVLTNRRLVKQLLDKKSATSSHRPVSLVQQEMITEGSHMLWMNNTPKWRLMRKLVHQDLTEVICDREHSRIHQAESIQLLNDMLEFPDEWMRHLKRFSNSIIMSIVYGIRSPSNNAPWTKELNGVLDLWAKINEFGATPPIDIFPFLKWIPQRYLGNWVTRTKIVHDKLHELYDKLLRSVEARREATGPMHCIADRVLDQNGDQALSRHNVMFLAGVALKGGSDTTASTLASFVQAMIAFPEVQRKAHAELDAVIGPSRIPDWNDYATLPYVAALVKETMRWRPTAPLGVPHALSEDEWVDGKFLPKGTVVFVNVWGLHHDEHKFPDSDTFDPGRYTGRIGSSAEYANSADYENRDHYGFGNGRRLCPGIHLADRNVWHVICKMLWAFEIKPKFDAQTSSAITIDTSVETGYREGLTMCPYDFQCDIQVRDQARAKLIASSLAEAKADVFPKYERTEFFMPTKA</sequence>
<keyword evidence="6 7" id="KW-0349">Heme</keyword>
<evidence type="ECO:0000256" key="6">
    <source>
        <dbReference type="PIRSR" id="PIRSR602401-1"/>
    </source>
</evidence>
<keyword evidence="9" id="KW-1185">Reference proteome</keyword>
<proteinExistence type="inferred from homology"/>
<evidence type="ECO:0000256" key="1">
    <source>
        <dbReference type="ARBA" id="ARBA00010617"/>
    </source>
</evidence>
<evidence type="ECO:0000256" key="4">
    <source>
        <dbReference type="ARBA" id="ARBA00023004"/>
    </source>
</evidence>
<dbReference type="InterPro" id="IPR017972">
    <property type="entry name" value="Cyt_P450_CS"/>
</dbReference>
<evidence type="ECO:0000256" key="2">
    <source>
        <dbReference type="ARBA" id="ARBA00022723"/>
    </source>
</evidence>
<keyword evidence="4 6" id="KW-0408">Iron</keyword>
<dbReference type="Gene3D" id="1.10.630.10">
    <property type="entry name" value="Cytochrome P450"/>
    <property type="match status" value="1"/>
</dbReference>
<dbReference type="GO" id="GO:0005506">
    <property type="term" value="F:iron ion binding"/>
    <property type="evidence" value="ECO:0007669"/>
    <property type="project" value="InterPro"/>
</dbReference>
<evidence type="ECO:0000256" key="3">
    <source>
        <dbReference type="ARBA" id="ARBA00023002"/>
    </source>
</evidence>
<accession>A0AAE0WKS3</accession>
<dbReference type="InterPro" id="IPR050364">
    <property type="entry name" value="Cytochrome_P450_fung"/>
</dbReference>
<dbReference type="GO" id="GO:0004497">
    <property type="term" value="F:monooxygenase activity"/>
    <property type="evidence" value="ECO:0007669"/>
    <property type="project" value="UniProtKB-KW"/>
</dbReference>
<dbReference type="PRINTS" id="PR00463">
    <property type="entry name" value="EP450I"/>
</dbReference>
<dbReference type="GO" id="GO:0016705">
    <property type="term" value="F:oxidoreductase activity, acting on paired donors, with incorporation or reduction of molecular oxygen"/>
    <property type="evidence" value="ECO:0007669"/>
    <property type="project" value="InterPro"/>
</dbReference>
<dbReference type="PANTHER" id="PTHR46300">
    <property type="entry name" value="P450, PUTATIVE (EUROFUNG)-RELATED-RELATED"/>
    <property type="match status" value="1"/>
</dbReference>
<comment type="similarity">
    <text evidence="1 7">Belongs to the cytochrome P450 family.</text>
</comment>
<dbReference type="PRINTS" id="PR00385">
    <property type="entry name" value="P450"/>
</dbReference>